<sequence>MIMRKPLTFLLLMLVLQISAQESKPAISAAQQSYLTELKTLGKTFSDGFYPAYSRIYALPEKTFITKIDSARTAFDATLTKHQPGLDASYVKGQRAEIKYYFDKLLIDYPLTHEIYVNNALAIASGIPKRLKTNLPDFNKPELLTNTDFISYFKAFLSLQTYLELKRGAFKNQDNQHFQAAWKLIPKYVMNRKCREYWQYEYLFNQIDNNGIKNIDAMVKEFNTTCKDTVFLNKVNKVYAEDVAGKKGHLIKTYKTVGPYALDIHLFEPADKPEKRPAIVFFHGGSWSEGKPDWFFSTCQDYAQRGWVACAVEYRTYGRHGTLPFEAVMDAKSAMRWLRQNADTYKIDTTKMIATGNSAGGHLALATALVDNWNEKTDNLAFSAKPNALIINAGVYDLTDDLTAWIRKDLKDKNLTKEISPNYLVKKDFPPALIFHGTLDRNVPYITARKFGEDMVTIGNYNLVFQPLTGSGHFIWFDSRQADKMAKARSKFLEKLGY</sequence>
<proteinExistence type="inferred from homology"/>
<comment type="similarity">
    <text evidence="1">Belongs to the 'GDXG' lipolytic enzyme family.</text>
</comment>
<dbReference type="InterPro" id="IPR029058">
    <property type="entry name" value="AB_hydrolase_fold"/>
</dbReference>
<feature type="signal peptide" evidence="3">
    <location>
        <begin position="1"/>
        <end position="20"/>
    </location>
</feature>
<evidence type="ECO:0000256" key="2">
    <source>
        <dbReference type="ARBA" id="ARBA00022801"/>
    </source>
</evidence>
<dbReference type="Pfam" id="PF20434">
    <property type="entry name" value="BD-FAE"/>
    <property type="match status" value="1"/>
</dbReference>
<comment type="caution">
    <text evidence="5">The sequence shown here is derived from an EMBL/GenBank/DDBJ whole genome shotgun (WGS) entry which is preliminary data.</text>
</comment>
<dbReference type="AlphaFoldDB" id="A0A4V1ZDQ2"/>
<evidence type="ECO:0000256" key="1">
    <source>
        <dbReference type="ARBA" id="ARBA00010515"/>
    </source>
</evidence>
<evidence type="ECO:0000259" key="4">
    <source>
        <dbReference type="Pfam" id="PF20434"/>
    </source>
</evidence>
<keyword evidence="6" id="KW-1185">Reference proteome</keyword>
<evidence type="ECO:0000313" key="6">
    <source>
        <dbReference type="Proteomes" id="UP000293162"/>
    </source>
</evidence>
<evidence type="ECO:0000313" key="5">
    <source>
        <dbReference type="EMBL" id="RYU96950.1"/>
    </source>
</evidence>
<feature type="domain" description="BD-FAE-like" evidence="4">
    <location>
        <begin position="266"/>
        <end position="452"/>
    </location>
</feature>
<protein>
    <submittedName>
        <fullName evidence="5">Alpha/beta hydrolase</fullName>
    </submittedName>
</protein>
<dbReference type="InterPro" id="IPR049492">
    <property type="entry name" value="BD-FAE-like_dom"/>
</dbReference>
<dbReference type="PANTHER" id="PTHR48081:SF30">
    <property type="entry name" value="ACETYL-HYDROLASE LIPR-RELATED"/>
    <property type="match status" value="1"/>
</dbReference>
<dbReference type="SUPFAM" id="SSF53474">
    <property type="entry name" value="alpha/beta-Hydrolases"/>
    <property type="match status" value="1"/>
</dbReference>
<dbReference type="InterPro" id="IPR050300">
    <property type="entry name" value="GDXG_lipolytic_enzyme"/>
</dbReference>
<dbReference type="OrthoDB" id="9777975at2"/>
<keyword evidence="2 5" id="KW-0378">Hydrolase</keyword>
<feature type="chain" id="PRO_5020786192" evidence="3">
    <location>
        <begin position="21"/>
        <end position="498"/>
    </location>
</feature>
<keyword evidence="3" id="KW-0732">Signal</keyword>
<dbReference type="GO" id="GO:0004806">
    <property type="term" value="F:triacylglycerol lipase activity"/>
    <property type="evidence" value="ECO:0007669"/>
    <property type="project" value="TreeGrafter"/>
</dbReference>
<dbReference type="Gene3D" id="3.40.50.1820">
    <property type="entry name" value="alpha/beta hydrolase"/>
    <property type="match status" value="1"/>
</dbReference>
<evidence type="ECO:0000256" key="3">
    <source>
        <dbReference type="SAM" id="SignalP"/>
    </source>
</evidence>
<reference evidence="5 6" key="1">
    <citation type="submission" date="2019-02" db="EMBL/GenBank/DDBJ databases">
        <title>Bacterial novel species Emticicia sp. 17J42-9 isolated from soil.</title>
        <authorList>
            <person name="Jung H.-Y."/>
        </authorList>
    </citation>
    <scope>NUCLEOTIDE SEQUENCE [LARGE SCALE GENOMIC DNA]</scope>
    <source>
        <strain evidence="5 6">17J42-9</strain>
    </source>
</reference>
<organism evidence="5 6">
    <name type="scientific">Emticicia agri</name>
    <dbReference type="NCBI Taxonomy" id="2492393"/>
    <lineage>
        <taxon>Bacteria</taxon>
        <taxon>Pseudomonadati</taxon>
        <taxon>Bacteroidota</taxon>
        <taxon>Cytophagia</taxon>
        <taxon>Cytophagales</taxon>
        <taxon>Leadbetterellaceae</taxon>
        <taxon>Emticicia</taxon>
    </lineage>
</organism>
<accession>A0A4V1ZDQ2</accession>
<dbReference type="PANTHER" id="PTHR48081">
    <property type="entry name" value="AB HYDROLASE SUPERFAMILY PROTEIN C4A8.06C"/>
    <property type="match status" value="1"/>
</dbReference>
<gene>
    <name evidence="5" type="ORF">EWM59_03305</name>
</gene>
<dbReference type="EMBL" id="SEWF01000004">
    <property type="protein sequence ID" value="RYU96950.1"/>
    <property type="molecule type" value="Genomic_DNA"/>
</dbReference>
<dbReference type="Proteomes" id="UP000293162">
    <property type="component" value="Unassembled WGS sequence"/>
</dbReference>
<name>A0A4V1ZDQ2_9BACT</name>